<dbReference type="STRING" id="910347.SAMN05421773_101834"/>
<dbReference type="Proteomes" id="UP000199207">
    <property type="component" value="Unassembled WGS sequence"/>
</dbReference>
<gene>
    <name evidence="2" type="ORF">SAMN05421773_101834</name>
</gene>
<dbReference type="Gene3D" id="3.40.50.720">
    <property type="entry name" value="NAD(P)-binding Rossmann-like Domain"/>
    <property type="match status" value="1"/>
</dbReference>
<feature type="domain" description="Gfo/Idh/MocA-like oxidoreductase N-terminal" evidence="1">
    <location>
        <begin position="5"/>
        <end position="117"/>
    </location>
</feature>
<dbReference type="RefSeq" id="WP_175541243.1">
    <property type="nucleotide sequence ID" value="NZ_FOLM01000001.1"/>
</dbReference>
<dbReference type="PANTHER" id="PTHR43377:SF1">
    <property type="entry name" value="BILIVERDIN REDUCTASE A"/>
    <property type="match status" value="1"/>
</dbReference>
<dbReference type="InterPro" id="IPR051450">
    <property type="entry name" value="Gfo/Idh/MocA_Oxidoreductases"/>
</dbReference>
<protein>
    <submittedName>
        <fullName evidence="2">Predicted dehydrogenase</fullName>
    </submittedName>
</protein>
<dbReference type="AlphaFoldDB" id="A0A1I1FQ78"/>
<reference evidence="2 3" key="1">
    <citation type="submission" date="2016-10" db="EMBL/GenBank/DDBJ databases">
        <authorList>
            <person name="de Groot N.N."/>
        </authorList>
    </citation>
    <scope>NUCLEOTIDE SEQUENCE [LARGE SCALE GENOMIC DNA]</scope>
    <source>
        <strain evidence="2 3">CGMCC 4.5739</strain>
    </source>
</reference>
<dbReference type="InterPro" id="IPR036291">
    <property type="entry name" value="NAD(P)-bd_dom_sf"/>
</dbReference>
<dbReference type="InterPro" id="IPR000683">
    <property type="entry name" value="Gfo/Idh/MocA-like_OxRdtase_N"/>
</dbReference>
<sequence length="318" mass="34870">MNRSVRIGLAGLGVIARTHLDVLAERPDVSLAFTVDPGVSEPPEFRGSAPRHYPALVTALEHHRPDLVILATPTDTHADLAELVLTRSAARVLVEKPLVHDLGSLARLRALNNTADVRDRVFAAHHFAFSPEVRWAATQIERHPEWGPVTAITSAFHDPYIVRVEQAFASYLSSWLDSGANQLSMLSRFVEITEPLSTRALDRGASSWRTYAFRSRGTTGTARLRTSWCTGASSKETVLAFADSGVEVWIDHTAMTGFAADSRGRLLVAHGNDGLTPRKVAHYRPLYDSLLSEQPDPLLRFDAAAVLTELHHAVPEPA</sequence>
<dbReference type="GO" id="GO:0000166">
    <property type="term" value="F:nucleotide binding"/>
    <property type="evidence" value="ECO:0007669"/>
    <property type="project" value="InterPro"/>
</dbReference>
<dbReference type="PANTHER" id="PTHR43377">
    <property type="entry name" value="BILIVERDIN REDUCTASE A"/>
    <property type="match status" value="1"/>
</dbReference>
<organism evidence="2 3">
    <name type="scientific">Streptomyces aidingensis</name>
    <dbReference type="NCBI Taxonomy" id="910347"/>
    <lineage>
        <taxon>Bacteria</taxon>
        <taxon>Bacillati</taxon>
        <taxon>Actinomycetota</taxon>
        <taxon>Actinomycetes</taxon>
        <taxon>Kitasatosporales</taxon>
        <taxon>Streptomycetaceae</taxon>
        <taxon>Streptomyces</taxon>
    </lineage>
</organism>
<evidence type="ECO:0000313" key="2">
    <source>
        <dbReference type="EMBL" id="SFC01719.1"/>
    </source>
</evidence>
<accession>A0A1I1FQ78</accession>
<evidence type="ECO:0000259" key="1">
    <source>
        <dbReference type="Pfam" id="PF01408"/>
    </source>
</evidence>
<proteinExistence type="predicted"/>
<dbReference type="Gene3D" id="3.30.360.10">
    <property type="entry name" value="Dihydrodipicolinate Reductase, domain 2"/>
    <property type="match status" value="1"/>
</dbReference>
<evidence type="ECO:0000313" key="3">
    <source>
        <dbReference type="Proteomes" id="UP000199207"/>
    </source>
</evidence>
<dbReference type="SUPFAM" id="SSF51735">
    <property type="entry name" value="NAD(P)-binding Rossmann-fold domains"/>
    <property type="match status" value="1"/>
</dbReference>
<dbReference type="EMBL" id="FOLM01000001">
    <property type="protein sequence ID" value="SFC01719.1"/>
    <property type="molecule type" value="Genomic_DNA"/>
</dbReference>
<name>A0A1I1FQ78_9ACTN</name>
<dbReference type="Pfam" id="PF01408">
    <property type="entry name" value="GFO_IDH_MocA"/>
    <property type="match status" value="1"/>
</dbReference>
<keyword evidence="3" id="KW-1185">Reference proteome</keyword>